<dbReference type="InterPro" id="IPR036279">
    <property type="entry name" value="5-3_exonuclease_C_sf"/>
</dbReference>
<keyword evidence="4" id="KW-1185">Reference proteome</keyword>
<dbReference type="GO" id="GO:0017108">
    <property type="term" value="F:5'-flap endonuclease activity"/>
    <property type="evidence" value="ECO:0007669"/>
    <property type="project" value="TreeGrafter"/>
</dbReference>
<reference evidence="3 4" key="1">
    <citation type="journal article" date="2019" name="Sci. Rep.">
        <title>A multi-omics analysis of the grapevine pathogen Lasiodiplodia theobromae reveals that temperature affects the expression of virulence- and pathogenicity-related genes.</title>
        <authorList>
            <person name="Felix C."/>
            <person name="Meneses R."/>
            <person name="Goncalves M.F.M."/>
            <person name="Tilleman L."/>
            <person name="Duarte A.S."/>
            <person name="Jorrin-Novo J.V."/>
            <person name="Van de Peer Y."/>
            <person name="Deforce D."/>
            <person name="Van Nieuwerburgh F."/>
            <person name="Esteves A.C."/>
            <person name="Alves A."/>
        </authorList>
    </citation>
    <scope>NUCLEOTIDE SEQUENCE [LARGE SCALE GENOMIC DNA]</scope>
    <source>
        <strain evidence="3 4">LA-SOL3</strain>
    </source>
</reference>
<proteinExistence type="predicted"/>
<keyword evidence="1" id="KW-0472">Membrane</keyword>
<evidence type="ECO:0000256" key="1">
    <source>
        <dbReference type="SAM" id="Phobius"/>
    </source>
</evidence>
<keyword evidence="3" id="KW-0540">Nuclease</keyword>
<evidence type="ECO:0000313" key="3">
    <source>
        <dbReference type="EMBL" id="KAB2578803.1"/>
    </source>
</evidence>
<dbReference type="EMBL" id="VCHE01000010">
    <property type="protein sequence ID" value="KAB2578803.1"/>
    <property type="molecule type" value="Genomic_DNA"/>
</dbReference>
<dbReference type="SUPFAM" id="SSF88723">
    <property type="entry name" value="PIN domain-like"/>
    <property type="match status" value="1"/>
</dbReference>
<dbReference type="CDD" id="cd09870">
    <property type="entry name" value="PIN_YEN1"/>
    <property type="match status" value="1"/>
</dbReference>
<keyword evidence="3" id="KW-0255">Endonuclease</keyword>
<gene>
    <name evidence="3" type="primary">fen</name>
    <name evidence="3" type="ORF">DBV05_g2552</name>
</gene>
<dbReference type="Gene3D" id="3.40.50.1010">
    <property type="entry name" value="5'-nuclease"/>
    <property type="match status" value="2"/>
</dbReference>
<dbReference type="PRINTS" id="PR00853">
    <property type="entry name" value="XPGRADSUPER"/>
</dbReference>
<dbReference type="Proteomes" id="UP000325902">
    <property type="component" value="Unassembled WGS sequence"/>
</dbReference>
<dbReference type="Pfam" id="PF00867">
    <property type="entry name" value="XPG_I"/>
    <property type="match status" value="1"/>
</dbReference>
<organism evidence="3 4">
    <name type="scientific">Lasiodiplodia theobromae</name>
    <dbReference type="NCBI Taxonomy" id="45133"/>
    <lineage>
        <taxon>Eukaryota</taxon>
        <taxon>Fungi</taxon>
        <taxon>Dikarya</taxon>
        <taxon>Ascomycota</taxon>
        <taxon>Pezizomycotina</taxon>
        <taxon>Dothideomycetes</taxon>
        <taxon>Dothideomycetes incertae sedis</taxon>
        <taxon>Botryosphaeriales</taxon>
        <taxon>Botryosphaeriaceae</taxon>
        <taxon>Lasiodiplodia</taxon>
    </lineage>
</organism>
<dbReference type="SMART" id="SM00484">
    <property type="entry name" value="XPGI"/>
    <property type="match status" value="1"/>
</dbReference>
<dbReference type="Gene3D" id="1.10.150.20">
    <property type="entry name" value="5' to 3' exonuclease, C-terminal subdomain"/>
    <property type="match status" value="1"/>
</dbReference>
<dbReference type="InterPro" id="IPR006084">
    <property type="entry name" value="XPG/Rad2"/>
</dbReference>
<dbReference type="InterPro" id="IPR029060">
    <property type="entry name" value="PIN-like_dom_sf"/>
</dbReference>
<keyword evidence="3" id="KW-0378">Hydrolase</keyword>
<dbReference type="GO" id="GO:0006281">
    <property type="term" value="P:DNA repair"/>
    <property type="evidence" value="ECO:0007669"/>
    <property type="project" value="UniProtKB-ARBA"/>
</dbReference>
<evidence type="ECO:0000259" key="2">
    <source>
        <dbReference type="SMART" id="SM00484"/>
    </source>
</evidence>
<protein>
    <submittedName>
        <fullName evidence="3">Flap endonuclease 1</fullName>
    </submittedName>
</protein>
<accession>A0A5N5DLR8</accession>
<comment type="caution">
    <text evidence="3">The sequence shown here is derived from an EMBL/GenBank/DDBJ whole genome shotgun (WGS) entry which is preliminary data.</text>
</comment>
<keyword evidence="1" id="KW-1133">Transmembrane helix</keyword>
<feature type="domain" description="XPG-I" evidence="2">
    <location>
        <begin position="61"/>
        <end position="134"/>
    </location>
</feature>
<feature type="transmembrane region" description="Helical" evidence="1">
    <location>
        <begin position="14"/>
        <end position="32"/>
    </location>
</feature>
<name>A0A5N5DLR8_9PEZI</name>
<dbReference type="PANTHER" id="PTHR11081">
    <property type="entry name" value="FLAP ENDONUCLEASE FAMILY MEMBER"/>
    <property type="match status" value="1"/>
</dbReference>
<dbReference type="SUPFAM" id="SSF47807">
    <property type="entry name" value="5' to 3' exonuclease, C-terminal subdomain"/>
    <property type="match status" value="1"/>
</dbReference>
<dbReference type="OrthoDB" id="2959108at2759"/>
<keyword evidence="1" id="KW-0812">Transmembrane</keyword>
<sequence>MTEEPAANPVEKAILYRILKLLILNIQLLFVFDGPRRPWKKGKTAGMIKYQDMATLRRLLDLLRVPHHRAPAEAEAECVRLQQEGIVDAVWSEDSDSLMFGCTLLIRNLRDKDKKSDTHVRVYRATDLWDKKQLDRNGLVLIAMLAGGDYDPVGVRGCGANLAYKAAKRGLGNTLCQTPDRELFYFRDHLHPLFRGKDVEIPPGWPKSRHLNNYRNPKVSSHEELHDLNALRNNGWDRETDQSKLRTFLRERFQIWTKGYMKHILPVLLVRALSKNVLSPMNSNPYSVELVRSRKQQSATECEDTLTRKIKFLPHNLVDFNLTVSPEDEDWSKLATKDTLWKAKKEGHRT</sequence>
<dbReference type="AlphaFoldDB" id="A0A5N5DLR8"/>
<dbReference type="InterPro" id="IPR006086">
    <property type="entry name" value="XPG-I_dom"/>
</dbReference>
<evidence type="ECO:0000313" key="4">
    <source>
        <dbReference type="Proteomes" id="UP000325902"/>
    </source>
</evidence>
<dbReference type="PANTHER" id="PTHR11081:SF62">
    <property type="entry name" value="XPG-I DOMAIN-CONTAINING PROTEIN"/>
    <property type="match status" value="1"/>
</dbReference>